<dbReference type="InterPro" id="IPR009081">
    <property type="entry name" value="PP-bd_ACP"/>
</dbReference>
<dbReference type="Pfam" id="PF00550">
    <property type="entry name" value="PP-binding"/>
    <property type="match status" value="3"/>
</dbReference>
<dbReference type="InterPro" id="IPR045851">
    <property type="entry name" value="AMP-bd_C_sf"/>
</dbReference>
<dbReference type="SMART" id="SM01294">
    <property type="entry name" value="PKS_PP_betabranch"/>
    <property type="match status" value="1"/>
</dbReference>
<dbReference type="InterPro" id="IPR023213">
    <property type="entry name" value="CAT-like_dom_sf"/>
</dbReference>
<proteinExistence type="predicted"/>
<dbReference type="InterPro" id="IPR010071">
    <property type="entry name" value="AA_adenyl_dom"/>
</dbReference>
<dbReference type="Gene3D" id="3.40.50.12780">
    <property type="entry name" value="N-terminal domain of ligase-like"/>
    <property type="match status" value="1"/>
</dbReference>
<dbReference type="CDD" id="cd19542">
    <property type="entry name" value="CT_NRPS-like"/>
    <property type="match status" value="1"/>
</dbReference>
<dbReference type="PROSITE" id="PS00455">
    <property type="entry name" value="AMP_BINDING"/>
    <property type="match status" value="1"/>
</dbReference>
<dbReference type="PANTHER" id="PTHR45527">
    <property type="entry name" value="NONRIBOSOMAL PEPTIDE SYNTHETASE"/>
    <property type="match status" value="1"/>
</dbReference>
<gene>
    <name evidence="7" type="ORF">QCA50_003072</name>
</gene>
<accession>A0AAW0GVG5</accession>
<dbReference type="Gene3D" id="3.30.559.30">
    <property type="entry name" value="Nonribosomal peptide synthetase, condensation domain"/>
    <property type="match status" value="3"/>
</dbReference>
<dbReference type="GO" id="GO:0005737">
    <property type="term" value="C:cytoplasm"/>
    <property type="evidence" value="ECO:0007669"/>
    <property type="project" value="TreeGrafter"/>
</dbReference>
<keyword evidence="8" id="KW-1185">Reference proteome</keyword>
<feature type="region of interest" description="Disordered" evidence="5">
    <location>
        <begin position="1878"/>
        <end position="1898"/>
    </location>
</feature>
<dbReference type="SUPFAM" id="SSF52777">
    <property type="entry name" value="CoA-dependent acyltransferases"/>
    <property type="match status" value="6"/>
</dbReference>
<dbReference type="PROSITE" id="PS00012">
    <property type="entry name" value="PHOSPHOPANTETHEINE"/>
    <property type="match status" value="2"/>
</dbReference>
<protein>
    <recommendedName>
        <fullName evidence="6">Carrier domain-containing protein</fullName>
    </recommendedName>
</protein>
<keyword evidence="3" id="KW-0436">Ligase</keyword>
<dbReference type="Gene3D" id="3.30.559.10">
    <property type="entry name" value="Chloramphenicol acetyltransferase-like domain"/>
    <property type="match status" value="3"/>
</dbReference>
<dbReference type="InterPro" id="IPR001242">
    <property type="entry name" value="Condensation_dom"/>
</dbReference>
<dbReference type="PROSITE" id="PS50075">
    <property type="entry name" value="CARRIER"/>
    <property type="match status" value="3"/>
</dbReference>
<dbReference type="SUPFAM" id="SSF56801">
    <property type="entry name" value="Acetyl-CoA synthetase-like"/>
    <property type="match status" value="1"/>
</dbReference>
<dbReference type="InterPro" id="IPR020845">
    <property type="entry name" value="AMP-binding_CS"/>
</dbReference>
<dbReference type="EMBL" id="JASBNA010000003">
    <property type="protein sequence ID" value="KAK7693504.1"/>
    <property type="molecule type" value="Genomic_DNA"/>
</dbReference>
<dbReference type="PANTHER" id="PTHR45527:SF1">
    <property type="entry name" value="FATTY ACID SYNTHASE"/>
    <property type="match status" value="1"/>
</dbReference>
<dbReference type="Pfam" id="PF00501">
    <property type="entry name" value="AMP-binding"/>
    <property type="match status" value="1"/>
</dbReference>
<feature type="domain" description="Carrier" evidence="6">
    <location>
        <begin position="800"/>
        <end position="877"/>
    </location>
</feature>
<evidence type="ECO:0000313" key="7">
    <source>
        <dbReference type="EMBL" id="KAK7693504.1"/>
    </source>
</evidence>
<keyword evidence="4" id="KW-0511">Multifunctional enzyme</keyword>
<dbReference type="Gene3D" id="3.30.300.30">
    <property type="match status" value="1"/>
</dbReference>
<dbReference type="InterPro" id="IPR000873">
    <property type="entry name" value="AMP-dep_synth/lig_dom"/>
</dbReference>
<dbReference type="GO" id="GO:0043041">
    <property type="term" value="P:amino acid activation for nonribosomal peptide biosynthetic process"/>
    <property type="evidence" value="ECO:0007669"/>
    <property type="project" value="TreeGrafter"/>
</dbReference>
<dbReference type="GO" id="GO:0031177">
    <property type="term" value="F:phosphopantetheine binding"/>
    <property type="evidence" value="ECO:0007669"/>
    <property type="project" value="InterPro"/>
</dbReference>
<feature type="domain" description="Carrier" evidence="6">
    <location>
        <begin position="1344"/>
        <end position="1420"/>
    </location>
</feature>
<feature type="domain" description="Carrier" evidence="6">
    <location>
        <begin position="1900"/>
        <end position="1973"/>
    </location>
</feature>
<organism evidence="7 8">
    <name type="scientific">Cerrena zonata</name>
    <dbReference type="NCBI Taxonomy" id="2478898"/>
    <lineage>
        <taxon>Eukaryota</taxon>
        <taxon>Fungi</taxon>
        <taxon>Dikarya</taxon>
        <taxon>Basidiomycota</taxon>
        <taxon>Agaricomycotina</taxon>
        <taxon>Agaricomycetes</taxon>
        <taxon>Polyporales</taxon>
        <taxon>Cerrenaceae</taxon>
        <taxon>Cerrena</taxon>
    </lineage>
</organism>
<evidence type="ECO:0000256" key="5">
    <source>
        <dbReference type="SAM" id="MobiDB-lite"/>
    </source>
</evidence>
<evidence type="ECO:0000256" key="4">
    <source>
        <dbReference type="ARBA" id="ARBA00023268"/>
    </source>
</evidence>
<dbReference type="InterPro" id="IPR020806">
    <property type="entry name" value="PKS_PP-bd"/>
</dbReference>
<comment type="caution">
    <text evidence="7">The sequence shown here is derived from an EMBL/GenBank/DDBJ whole genome shotgun (WGS) entry which is preliminary data.</text>
</comment>
<dbReference type="NCBIfam" id="TIGR01733">
    <property type="entry name" value="AA-adenyl-dom"/>
    <property type="match status" value="1"/>
</dbReference>
<keyword evidence="2" id="KW-0597">Phosphoprotein</keyword>
<evidence type="ECO:0000259" key="6">
    <source>
        <dbReference type="PROSITE" id="PS50075"/>
    </source>
</evidence>
<dbReference type="InterPro" id="IPR042099">
    <property type="entry name" value="ANL_N_sf"/>
</dbReference>
<feature type="compositionally biased region" description="Basic and acidic residues" evidence="5">
    <location>
        <begin position="1883"/>
        <end position="1898"/>
    </location>
</feature>
<evidence type="ECO:0000256" key="1">
    <source>
        <dbReference type="ARBA" id="ARBA00022450"/>
    </source>
</evidence>
<dbReference type="InterPro" id="IPR006162">
    <property type="entry name" value="Ppantetheine_attach_site"/>
</dbReference>
<evidence type="ECO:0000313" key="8">
    <source>
        <dbReference type="Proteomes" id="UP001385951"/>
    </source>
</evidence>
<evidence type="ECO:0000256" key="2">
    <source>
        <dbReference type="ARBA" id="ARBA00022553"/>
    </source>
</evidence>
<reference evidence="7 8" key="1">
    <citation type="submission" date="2022-09" db="EMBL/GenBank/DDBJ databases">
        <authorList>
            <person name="Palmer J.M."/>
        </authorList>
    </citation>
    <scope>NUCLEOTIDE SEQUENCE [LARGE SCALE GENOMIC DNA]</scope>
    <source>
        <strain evidence="7 8">DSM 7382</strain>
    </source>
</reference>
<keyword evidence="1" id="KW-0596">Phosphopantetheine</keyword>
<feature type="region of interest" description="Disordered" evidence="5">
    <location>
        <begin position="1973"/>
        <end position="1995"/>
    </location>
</feature>
<name>A0AAW0GVG5_9APHY</name>
<dbReference type="SUPFAM" id="SSF47336">
    <property type="entry name" value="ACP-like"/>
    <property type="match status" value="3"/>
</dbReference>
<feature type="compositionally biased region" description="Polar residues" evidence="5">
    <location>
        <begin position="1981"/>
        <end position="1993"/>
    </location>
</feature>
<dbReference type="InterPro" id="IPR036736">
    <property type="entry name" value="ACP-like_sf"/>
</dbReference>
<dbReference type="Proteomes" id="UP001385951">
    <property type="component" value="Unassembled WGS sequence"/>
</dbReference>
<dbReference type="Gene3D" id="1.10.1200.10">
    <property type="entry name" value="ACP-like"/>
    <property type="match status" value="3"/>
</dbReference>
<evidence type="ECO:0000256" key="3">
    <source>
        <dbReference type="ARBA" id="ARBA00022598"/>
    </source>
</evidence>
<dbReference type="GO" id="GO:0044550">
    <property type="term" value="P:secondary metabolite biosynthetic process"/>
    <property type="evidence" value="ECO:0007669"/>
    <property type="project" value="TreeGrafter"/>
</dbReference>
<sequence length="2390" mass="263846">MSDSLPPDHNNSSLPNMDRCRTILKGYRHQDPPELAARRFPSGVVHTNAARLDISHIPSPTNEGVDTTCAAIVAIISRILGSYASSTDILLALADDKATLRVLRVQWDETHSWADLVHSIANSLHQNSLPEASVPDLRHILGLNPHQSPYLATIQFSSTPTNSCHPGVPLSFSFDRTTLLLSVSASDIFIHTSVLELLISQICALFEYALPDMTRHFSQLPELPRDVLSIHEKLSLEERKSVYDKIPHVKMMSDHLTRRAQEDPDGVAVLWYPHVSPDETSWPFDSLTFSEWDTKANQLGRWLLGKGLELEDRVAVCMERNTWFHIAFIGILRAGGCYVPIDSELPAERQKFIAEDSNARFILSSSRLSSFDLFGNNVLDIDDPVEKSLILGESTDDLQVAGPENLSYLLYTSGTTGTPKGCLLTHKGLVEAIWSIGDPPSRVVPKNRAEGSYLSVASVAFDVHLAEIGVPLATGLRIIAAPRSLLLEDLPHYIKALRVSHIGLVPSLIEATMVAVEDDPETFPLRYICSGGEKMSDTILDKWGDHPTVKLANFYGPSEVTIGCASRFMNRLTPRANIGRGFASASSYIVDENMNIVLRGTPGELVVEGDLVGRGYIGRPDLTQKVFLEFPEKGKGYWAYRTGDLVRMMPDSTLEILGRIDTQIKLRGVRIESEGVSSIVRNSALPGLTLDAVTVLAKHPGIGTDQIVTFIAWDSSVPISTRKSITPSPISPPPGLLETIKKACEQHLASYMRPSHIIALNWIPLSSNVKTDAKALVQLFTSLDVNILTRVTREEHGADEPPTDDEKPVIAIVADYLGIPADSLGPCTNLFECGLDSMGAIKLATQLRKTLGVVLSAADLMRDPTARGVATHIGQNASEQETSSFVKQFSETWQQEVIQALSSLSVDHVLPSFPLQEGVLSRSMEVRTMYVQHVLMELKSGTSLQRLRDAWNKVAYEREILRTVFYFARDLVQVVLSAQDHQVSWNEKSTTIDDGILFRDNFLHTDASTIATDINDHLSDIPPYRFTSYASEKRTFIVLSVQHSLFDGISLPVLLSDAEQAYLEQTLPPSPSASSILDCIASIDMNKAREHWTSMFVGYDWRKMMFRETTESTAATLSVPFKTSLSALQRKASQQKTTVQALLTASYGYLAATSMYAEDDIVFGVIRSGRLLPVEGIETAPYPLLSVTPTRVNFTQSETILQDIQHNISASVDYEHVPLGKVAQWVRGGKMLFETLFSISYKDNASGPIWSPVASQNPEPEYILAVEVVLDPATDSVLVYAAYTAKDVSPYIAEGIVQRLEEVMLQFSEDDARERILSVVLGSRTATPDTEDTDVEEEFNDQGPLDETMVATLRSSISDFLRIDTELLTVDASLVGLGLDSIRSVGLGRALRAQGLQLSSVQLMKYSTIRRMINFVTAEKSQTLSSTPSKSSAFDQELVSLQQAVDLDAIKLASDDNVQVYPTTMLQAGMLSQTVSSGGKRYFHVFPLRFNKDVDVSRVHESWSKISQTHSILRTSFHFVSEQGIWVQAVHSSSELQWSEGPMGSAEQLLSEFISSKRWEGGEGFSHPPLYLHLMTDSETQENVLVVIMHHALYDGISVSVLLDLVQRTYHEESHGSPTQFFDMLPHVIKEERHGTSFWLRKLRHLENVKSIPRRDGIAEDVSYVSSSVIEVERAAVENTQRNAGVTVQAIAQVAFAKLLAVLTGSRDVVFGHVVSGRSIPGAEDVLGPMLNTIPSRVQFTDSLKNVDVVKSIHSGNVDALPWQHASLRAIHQALGVAQLWDSLFVFQPAQPSELGYEPIWQFDIDEDGTDANIQYPLNIEIHETSNGFIAKGACSAEVMDQAALKSALERYKDILLYLINNSDHSCVDDISEVPAAPAVTPPKRETPPAVDEPHVDTTSEDFIKLRDILVAATKISQDLVKPGTHLISLGVDSITAIQIAGRYRRLGVRLRAEDVLRSRTVADVLRKIQSSQLSPSSTSADQPTPTEANTSVAIPASEASAIRARFDDESQAMIDEITVVSPGIKWLIGAWQKSDRARFQHAFAYRLPSDVNTEKLMTAWISLLQRHAILRSTIATAPESDEPRLVVFKPDSGLLASMWEEVMLEDASSAKEEIEAFMRQRVSSPPDLKKPVTRATLINVRESKYVVVYMNHFQYDAWSLQLLADDLTKLYASDAPPSSAALIPWLSVTSPNDAILAEQKAYWDSAFPSSIRPSYFPALNKDSEIAGNTRVVYTNPSAIVDASKLQERARSEGLSPNAIFLAAWSKLQSEFSSNTDSIFGLWHSGRSATFDQVERLALPCMNVLPLYVTKSGEKTVFELAHQIQEDLRARTSAVEQTDLVKLDEWVRGEGKALCNVYVNIVKVAPDVEGSESLQPLLTPVEVSILTTSS</sequence>
<dbReference type="Pfam" id="PF00668">
    <property type="entry name" value="Condensation"/>
    <property type="match status" value="3"/>
</dbReference>
<dbReference type="SMART" id="SM00823">
    <property type="entry name" value="PKS_PP"/>
    <property type="match status" value="3"/>
</dbReference>
<dbReference type="GO" id="GO:0016874">
    <property type="term" value="F:ligase activity"/>
    <property type="evidence" value="ECO:0007669"/>
    <property type="project" value="UniProtKB-KW"/>
</dbReference>